<proteinExistence type="predicted"/>
<gene>
    <name evidence="1" type="ORF">HAX54_010564</name>
</gene>
<dbReference type="Proteomes" id="UP000823775">
    <property type="component" value="Unassembled WGS sequence"/>
</dbReference>
<sequence length="82" mass="9078">GFPKHILLEKFYTGLEALTQSVDNNSIGGCFKENTSNRIVIVLNKIANHNHAWHGGDQSEGINKGTNIALLTKKLTEFEVNK</sequence>
<organism evidence="1 2">
    <name type="scientific">Datura stramonium</name>
    <name type="common">Jimsonweed</name>
    <name type="synonym">Common thornapple</name>
    <dbReference type="NCBI Taxonomy" id="4076"/>
    <lineage>
        <taxon>Eukaryota</taxon>
        <taxon>Viridiplantae</taxon>
        <taxon>Streptophyta</taxon>
        <taxon>Embryophyta</taxon>
        <taxon>Tracheophyta</taxon>
        <taxon>Spermatophyta</taxon>
        <taxon>Magnoliopsida</taxon>
        <taxon>eudicotyledons</taxon>
        <taxon>Gunneridae</taxon>
        <taxon>Pentapetalae</taxon>
        <taxon>asterids</taxon>
        <taxon>lamiids</taxon>
        <taxon>Solanales</taxon>
        <taxon>Solanaceae</taxon>
        <taxon>Solanoideae</taxon>
        <taxon>Datureae</taxon>
        <taxon>Datura</taxon>
    </lineage>
</organism>
<feature type="non-terminal residue" evidence="1">
    <location>
        <position position="82"/>
    </location>
</feature>
<name>A0ABS8THC8_DATST</name>
<dbReference type="EMBL" id="JACEIK010001586">
    <property type="protein sequence ID" value="MCD7470588.1"/>
    <property type="molecule type" value="Genomic_DNA"/>
</dbReference>
<evidence type="ECO:0000313" key="2">
    <source>
        <dbReference type="Proteomes" id="UP000823775"/>
    </source>
</evidence>
<keyword evidence="2" id="KW-1185">Reference proteome</keyword>
<comment type="caution">
    <text evidence="1">The sequence shown here is derived from an EMBL/GenBank/DDBJ whole genome shotgun (WGS) entry which is preliminary data.</text>
</comment>
<feature type="non-terminal residue" evidence="1">
    <location>
        <position position="1"/>
    </location>
</feature>
<reference evidence="1 2" key="1">
    <citation type="journal article" date="2021" name="BMC Genomics">
        <title>Datura genome reveals duplications of psychoactive alkaloid biosynthetic genes and high mutation rate following tissue culture.</title>
        <authorList>
            <person name="Rajewski A."/>
            <person name="Carter-House D."/>
            <person name="Stajich J."/>
            <person name="Litt A."/>
        </authorList>
    </citation>
    <scope>NUCLEOTIDE SEQUENCE [LARGE SCALE GENOMIC DNA]</scope>
    <source>
        <strain evidence="1">AR-01</strain>
    </source>
</reference>
<protein>
    <submittedName>
        <fullName evidence="1">Uncharacterized protein</fullName>
    </submittedName>
</protein>
<evidence type="ECO:0000313" key="1">
    <source>
        <dbReference type="EMBL" id="MCD7470588.1"/>
    </source>
</evidence>
<accession>A0ABS8THC8</accession>